<dbReference type="Gene3D" id="1.25.10.10">
    <property type="entry name" value="Leucine-rich Repeat Variant"/>
    <property type="match status" value="1"/>
</dbReference>
<sequence length="309" mass="35109">MEAVNSGLREMWDMSGKTGTWRALALQSRLMEDIVRVISTDGSAYKEARFWALRAAVGMCSDNINDGGFNVLGKKRLFELEGFLGCLIRTMGRDGKGYSHEVEKKKALEIIKNISSSTGLHKLFVKNESLVECLVSMVNQEDSDQSESRQNSMECIYNVARGSKFKKSESESDDEVLGALYNFPNMIPTLLSLVSDKSLADSKLFTWASLITVALVNWQHRSFRGTFETYTIALKLCSTKKAPRAHPTSVLANFFHDNKDVASHILTFLESKKVHHREAMSRMREDNVFIWKPRRDGDVREKLRESFKF</sequence>
<keyword evidence="2" id="KW-1185">Reference proteome</keyword>
<dbReference type="InterPro" id="IPR016024">
    <property type="entry name" value="ARM-type_fold"/>
</dbReference>
<name>A0A9W7DV63_9STRA</name>
<protein>
    <submittedName>
        <fullName evidence="1">Uncharacterized protein</fullName>
    </submittedName>
</protein>
<evidence type="ECO:0000313" key="2">
    <source>
        <dbReference type="Proteomes" id="UP001165082"/>
    </source>
</evidence>
<organism evidence="1 2">
    <name type="scientific">Triparma retinervis</name>
    <dbReference type="NCBI Taxonomy" id="2557542"/>
    <lineage>
        <taxon>Eukaryota</taxon>
        <taxon>Sar</taxon>
        <taxon>Stramenopiles</taxon>
        <taxon>Ochrophyta</taxon>
        <taxon>Bolidophyceae</taxon>
        <taxon>Parmales</taxon>
        <taxon>Triparmaceae</taxon>
        <taxon>Triparma</taxon>
    </lineage>
</organism>
<dbReference type="InterPro" id="IPR011989">
    <property type="entry name" value="ARM-like"/>
</dbReference>
<comment type="caution">
    <text evidence="1">The sequence shown here is derived from an EMBL/GenBank/DDBJ whole genome shotgun (WGS) entry which is preliminary data.</text>
</comment>
<accession>A0A9W7DV63</accession>
<dbReference type="SUPFAM" id="SSF48371">
    <property type="entry name" value="ARM repeat"/>
    <property type="match status" value="1"/>
</dbReference>
<dbReference type="AlphaFoldDB" id="A0A9W7DV63"/>
<proteinExistence type="predicted"/>
<dbReference type="Proteomes" id="UP001165082">
    <property type="component" value="Unassembled WGS sequence"/>
</dbReference>
<evidence type="ECO:0000313" key="1">
    <source>
        <dbReference type="EMBL" id="GMH56178.1"/>
    </source>
</evidence>
<gene>
    <name evidence="1" type="ORF">TrRE_jg6908</name>
</gene>
<dbReference type="EMBL" id="BRXZ01000869">
    <property type="protein sequence ID" value="GMH56178.1"/>
    <property type="molecule type" value="Genomic_DNA"/>
</dbReference>
<reference evidence="1" key="1">
    <citation type="submission" date="2022-07" db="EMBL/GenBank/DDBJ databases">
        <title>Genome analysis of Parmales, a sister group of diatoms, reveals the evolutionary specialization of diatoms from phago-mixotrophs to photoautotrophs.</title>
        <authorList>
            <person name="Ban H."/>
            <person name="Sato S."/>
            <person name="Yoshikawa S."/>
            <person name="Kazumasa Y."/>
            <person name="Nakamura Y."/>
            <person name="Ichinomiya M."/>
            <person name="Saitoh K."/>
            <person name="Sato N."/>
            <person name="Blanc-Mathieu R."/>
            <person name="Endo H."/>
            <person name="Kuwata A."/>
            <person name="Ogata H."/>
        </authorList>
    </citation>
    <scope>NUCLEOTIDE SEQUENCE</scope>
</reference>